<evidence type="ECO:0008006" key="10">
    <source>
        <dbReference type="Google" id="ProtNLM"/>
    </source>
</evidence>
<feature type="domain" description="Cyclin-like" evidence="6">
    <location>
        <begin position="672"/>
        <end position="753"/>
    </location>
</feature>
<evidence type="ECO:0000256" key="2">
    <source>
        <dbReference type="ARBA" id="ARBA00023127"/>
    </source>
</evidence>
<dbReference type="InterPro" id="IPR006671">
    <property type="entry name" value="Cyclin_N"/>
</dbReference>
<name>A0ABQ8F5U6_9FUNG</name>
<keyword evidence="3" id="KW-0131">Cell cycle</keyword>
<dbReference type="InterPro" id="IPR036915">
    <property type="entry name" value="Cyclin-like_sf"/>
</dbReference>
<dbReference type="EMBL" id="JAFCIX010000418">
    <property type="protein sequence ID" value="KAH6591026.1"/>
    <property type="molecule type" value="Genomic_DNA"/>
</dbReference>
<feature type="region of interest" description="Disordered" evidence="5">
    <location>
        <begin position="16"/>
        <end position="80"/>
    </location>
</feature>
<feature type="domain" description="Cyclin-like" evidence="6">
    <location>
        <begin position="575"/>
        <end position="659"/>
    </location>
</feature>
<keyword evidence="2 4" id="KW-0195">Cyclin</keyword>
<feature type="domain" description="Cyclin C-terminal" evidence="7">
    <location>
        <begin position="668"/>
        <end position="795"/>
    </location>
</feature>
<evidence type="ECO:0000313" key="8">
    <source>
        <dbReference type="EMBL" id="KAH6591026.1"/>
    </source>
</evidence>
<protein>
    <recommendedName>
        <fullName evidence="10">Cyclin N-terminal domain-containing protein</fullName>
    </recommendedName>
</protein>
<feature type="compositionally biased region" description="Basic and acidic residues" evidence="5">
    <location>
        <begin position="16"/>
        <end position="25"/>
    </location>
</feature>
<dbReference type="InterPro" id="IPR039361">
    <property type="entry name" value="Cyclin"/>
</dbReference>
<dbReference type="InterPro" id="IPR013763">
    <property type="entry name" value="Cyclin-like_dom"/>
</dbReference>
<sequence length="803" mass="87663">MTGSISAYKKECVHSLSHKPQETRPRVSSLSSSRYNTSCSAAGEPTITIPLTRSSRPGRTNNPIVAYMNSNDPTSGTRTRMATRSSIATRSATTIKHPSLPSSTRTLELTLEPTLAPSKKLQSNLLPVKRAALQCISNNQPGSYSQNESAAKRSKRVTASTQSTTSHYSISSGFLSISEKLRSSTSEPKNDVAIAKHALRAKENYARTRVYSRPLARPAASSEDSRYSRLPVAAVVPSAHSASSESLVKCHSLSKSSAGLRVVQPLPLESVSFSNSVSSSTSTLTHSRNKYAHVLPKVNSWASSSIGSIGDMSGSTIVAGSIDHENEPSIVIGDQSNVCVDHARVSSIKSKVTPTVHSPILLPGTTNPRNTNTRLVPSRQRIYSDEDIVMEEAEGGCHMAPSKPLGSALPLGLSKVASHSVLPAKALPKISASSSASVLKHHIDTTQSVLLPKVKSAKAQNVHSSRLALTQLGLKLGTRDPVEMVTRLNKVTSSISKPLSVPYPNVCALMTHTSAPPRSKVIHFERDPNPLLVSEYAQDIYSHLLDMEVRTMPTHTHYMDIQPTLEWHMRTRLLCWIVQVHNRFRLVPETLFLTVNIIDRFLGVKQVSLEKLQLVGVTSLLIASKYEDRMAPSIADLVYMVDRGYQAEDILQAERFILGMLRFELGYPGPYGFMRRISAADGFDTTVRNLSKYILEVAMLDQRLLGIPPSHLAAGAMLLARKVAHNAAWTSEHVAASGYTEKALLDCVYLMLEDVRVTSMRGQSNSTGDSDKDIGVVYEKYSTDRYGMVSIHMGTFLRQMGLI</sequence>
<evidence type="ECO:0000259" key="7">
    <source>
        <dbReference type="SMART" id="SM01332"/>
    </source>
</evidence>
<dbReference type="Pfam" id="PF02984">
    <property type="entry name" value="Cyclin_C"/>
    <property type="match status" value="1"/>
</dbReference>
<dbReference type="SUPFAM" id="SSF47954">
    <property type="entry name" value="Cyclin-like"/>
    <property type="match status" value="2"/>
</dbReference>
<reference evidence="8 9" key="1">
    <citation type="submission" date="2021-02" db="EMBL/GenBank/DDBJ databases">
        <title>Variation within the Batrachochytrium salamandrivorans European outbreak.</title>
        <authorList>
            <person name="Kelly M."/>
            <person name="Pasmans F."/>
            <person name="Shea T.P."/>
            <person name="Munoz J.F."/>
            <person name="Carranza S."/>
            <person name="Cuomo C.A."/>
            <person name="Martel A."/>
        </authorList>
    </citation>
    <scope>NUCLEOTIDE SEQUENCE [LARGE SCALE GENOMIC DNA]</scope>
    <source>
        <strain evidence="8 9">AMFP18/2</strain>
    </source>
</reference>
<evidence type="ECO:0000256" key="3">
    <source>
        <dbReference type="ARBA" id="ARBA00023306"/>
    </source>
</evidence>
<evidence type="ECO:0000256" key="5">
    <source>
        <dbReference type="SAM" id="MobiDB-lite"/>
    </source>
</evidence>
<feature type="compositionally biased region" description="Polar residues" evidence="5">
    <location>
        <begin position="26"/>
        <end position="40"/>
    </location>
</feature>
<dbReference type="SMART" id="SM01332">
    <property type="entry name" value="Cyclin_C"/>
    <property type="match status" value="1"/>
</dbReference>
<dbReference type="InterPro" id="IPR048258">
    <property type="entry name" value="Cyclins_cyclin-box"/>
</dbReference>
<feature type="compositionally biased region" description="Polar residues" evidence="5">
    <location>
        <begin position="49"/>
        <end position="76"/>
    </location>
</feature>
<evidence type="ECO:0000313" key="9">
    <source>
        <dbReference type="Proteomes" id="UP001648503"/>
    </source>
</evidence>
<dbReference type="SMART" id="SM00385">
    <property type="entry name" value="CYCLIN"/>
    <property type="match status" value="2"/>
</dbReference>
<comment type="similarity">
    <text evidence="4">Belongs to the cyclin family.</text>
</comment>
<accession>A0ABQ8F5U6</accession>
<gene>
    <name evidence="8" type="ORF">BASA50_009027</name>
</gene>
<evidence type="ECO:0000259" key="6">
    <source>
        <dbReference type="SMART" id="SM00385"/>
    </source>
</evidence>
<feature type="compositionally biased region" description="Polar residues" evidence="5">
    <location>
        <begin position="138"/>
        <end position="149"/>
    </location>
</feature>
<comment type="caution">
    <text evidence="8">The sequence shown here is derived from an EMBL/GenBank/DDBJ whole genome shotgun (WGS) entry which is preliminary data.</text>
</comment>
<organism evidence="8 9">
    <name type="scientific">Batrachochytrium salamandrivorans</name>
    <dbReference type="NCBI Taxonomy" id="1357716"/>
    <lineage>
        <taxon>Eukaryota</taxon>
        <taxon>Fungi</taxon>
        <taxon>Fungi incertae sedis</taxon>
        <taxon>Chytridiomycota</taxon>
        <taxon>Chytridiomycota incertae sedis</taxon>
        <taxon>Chytridiomycetes</taxon>
        <taxon>Rhizophydiales</taxon>
        <taxon>Rhizophydiales incertae sedis</taxon>
        <taxon>Batrachochytrium</taxon>
    </lineage>
</organism>
<dbReference type="PANTHER" id="PTHR10177">
    <property type="entry name" value="CYCLINS"/>
    <property type="match status" value="1"/>
</dbReference>
<feature type="region of interest" description="Disordered" evidence="5">
    <location>
        <begin position="138"/>
        <end position="163"/>
    </location>
</feature>
<dbReference type="Proteomes" id="UP001648503">
    <property type="component" value="Unassembled WGS sequence"/>
</dbReference>
<keyword evidence="9" id="KW-1185">Reference proteome</keyword>
<evidence type="ECO:0000256" key="4">
    <source>
        <dbReference type="RuleBase" id="RU000383"/>
    </source>
</evidence>
<proteinExistence type="inferred from homology"/>
<dbReference type="Pfam" id="PF00134">
    <property type="entry name" value="Cyclin_N"/>
    <property type="match status" value="1"/>
</dbReference>
<dbReference type="Gene3D" id="1.10.472.10">
    <property type="entry name" value="Cyclin-like"/>
    <property type="match status" value="2"/>
</dbReference>
<dbReference type="PROSITE" id="PS00292">
    <property type="entry name" value="CYCLINS"/>
    <property type="match status" value="1"/>
</dbReference>
<keyword evidence="1" id="KW-0132">Cell division</keyword>
<dbReference type="InterPro" id="IPR004367">
    <property type="entry name" value="Cyclin_C-dom"/>
</dbReference>
<evidence type="ECO:0000256" key="1">
    <source>
        <dbReference type="ARBA" id="ARBA00022618"/>
    </source>
</evidence>